<feature type="domain" description="Ig-like" evidence="8">
    <location>
        <begin position="296"/>
        <end position="370"/>
    </location>
</feature>
<dbReference type="GO" id="GO:0098609">
    <property type="term" value="P:cell-cell adhesion"/>
    <property type="evidence" value="ECO:0007669"/>
    <property type="project" value="TreeGrafter"/>
</dbReference>
<keyword evidence="4" id="KW-1015">Disulfide bond</keyword>
<dbReference type="SMART" id="SM00409">
    <property type="entry name" value="IG"/>
    <property type="match status" value="7"/>
</dbReference>
<dbReference type="Proteomes" id="UP000694867">
    <property type="component" value="Unplaced"/>
</dbReference>
<evidence type="ECO:0000256" key="6">
    <source>
        <dbReference type="ARBA" id="ARBA00023319"/>
    </source>
</evidence>
<evidence type="ECO:0000256" key="1">
    <source>
        <dbReference type="ARBA" id="ARBA00004479"/>
    </source>
</evidence>
<dbReference type="SMART" id="SM00408">
    <property type="entry name" value="IGc2"/>
    <property type="match status" value="7"/>
</dbReference>
<dbReference type="SUPFAM" id="SSF49265">
    <property type="entry name" value="Fibronectin type III"/>
    <property type="match status" value="1"/>
</dbReference>
<organism evidence="10 11">
    <name type="scientific">Galendromus occidentalis</name>
    <name type="common">western predatory mite</name>
    <dbReference type="NCBI Taxonomy" id="34638"/>
    <lineage>
        <taxon>Eukaryota</taxon>
        <taxon>Metazoa</taxon>
        <taxon>Ecdysozoa</taxon>
        <taxon>Arthropoda</taxon>
        <taxon>Chelicerata</taxon>
        <taxon>Arachnida</taxon>
        <taxon>Acari</taxon>
        <taxon>Parasitiformes</taxon>
        <taxon>Mesostigmata</taxon>
        <taxon>Gamasina</taxon>
        <taxon>Phytoseioidea</taxon>
        <taxon>Phytoseiidae</taxon>
        <taxon>Typhlodrominae</taxon>
        <taxon>Galendromus</taxon>
    </lineage>
</organism>
<keyword evidence="7" id="KW-1133">Transmembrane helix</keyword>
<evidence type="ECO:0000256" key="5">
    <source>
        <dbReference type="ARBA" id="ARBA00023180"/>
    </source>
</evidence>
<feature type="domain" description="Ig-like" evidence="8">
    <location>
        <begin position="481"/>
        <end position="583"/>
    </location>
</feature>
<dbReference type="Pfam" id="PF07679">
    <property type="entry name" value="I-set"/>
    <property type="match status" value="1"/>
</dbReference>
<keyword evidence="2" id="KW-0677">Repeat</keyword>
<dbReference type="InterPro" id="IPR003599">
    <property type="entry name" value="Ig_sub"/>
</dbReference>
<dbReference type="Pfam" id="PF00041">
    <property type="entry name" value="fn3"/>
    <property type="match status" value="1"/>
</dbReference>
<dbReference type="InterPro" id="IPR003961">
    <property type="entry name" value="FN3_dom"/>
</dbReference>
<feature type="domain" description="Ig-like" evidence="8">
    <location>
        <begin position="212"/>
        <end position="291"/>
    </location>
</feature>
<dbReference type="Pfam" id="PF13927">
    <property type="entry name" value="Ig_3"/>
    <property type="match status" value="5"/>
</dbReference>
<dbReference type="CDD" id="cd00063">
    <property type="entry name" value="FN3"/>
    <property type="match status" value="1"/>
</dbReference>
<dbReference type="InterPro" id="IPR013783">
    <property type="entry name" value="Ig-like_fold"/>
</dbReference>
<keyword evidence="6" id="KW-0393">Immunoglobulin domain</keyword>
<feature type="domain" description="Fibronectin type-III" evidence="9">
    <location>
        <begin position="689"/>
        <end position="779"/>
    </location>
</feature>
<sequence length="1098" mass="122901">MSARRVIPREEHDIREGDTLMLTCPLLNTPSNSVLYWNFSPSGDAKPDVVAIGQSSLKPSYTVNLIGDNYTLEIDSARYERDNGIFHCQAKQEKTGKQYFTKEHQVTILMAPGDPKITPTQPFAEEGKPYNLTCSSTGGSPDPDISWIRNGQEIPSIYIPGGFRKNPTKAVLTITPSKNDDRTQYMCMVKSRALPPGTQLDTKVTLRVSYSPKVSVEEEVLRVMQGDDAVLTCKAEGNPEIRSLKWYRDGHLVSHSATHVLKAVKPEDSNEYTCIATNGVQPDGQAKVKLDVLFGPNVRVISEREANQGDRVTVDCQVDSNPEPSKVYWIREGDDFRQDGPMLNIERASPKDDGLYYCVAEVNMIRSSVGRPTFETKVVGNATLQLNVKHKPGTTRILPKSPIAVVKKSFTLECTSDPKGYPRPQYRWWKEGSEHTDLSRRANYTIVSVLQDHEGTYYCQPENDLGKGTVARVFLQVNEAPQISVPLRPQIIRRTGETPQQISCRASGKPKPFVWWTHNGQNVSTADQRFSISTTENAEAQKTVTVSSSFSFVKPLTANERGKYACHFSNGFGETSTSEMTLRVEHSPEVRHTYNRVAFDVGETAYLECRMQAYPEPTFEWTYRSRTVGTYSQYSTNKTDNGDDIYTGLLKISNIKEDDYGDYTCRAFNKIGQDQRTIIKLVKKSQPDKPTDVVAVDTQSDRITLAWRPGFNGGYADTIYIVNYVDENGREKNESCRQSNPCSIPGLESLSRYAFKVMASNPRGHSGFSEATEVLTRLAIQDMPLPIAQYDFTNGMVHVSLNHVPPKASLDHFVIRLEARVRGEEKFRLLHEAFPVHGSHSQVEVDTAHDQIDPETLSDVRAMVCLQSNLTWCGEARMAEPFNHENWISNSAASSSLSTITMILIICVGIGLFCMVLVFLCCCWKKHSTTQQTEKKDYNAQLNSTITNSQPPCYYDSMTKSGIVETAMDEPIKSNGAVPGAEQPVNGGFVHAQPQYLDHDPMYGTMMNTNDYYIGKQDPYSPYDPTPGYFGYPDEHGMSDMHYDVSGLPNPYGTTDDLMHAHYLGHTPSQQMGDINCNESVDSVQTNGQRRVVREIIV</sequence>
<dbReference type="InterPro" id="IPR051275">
    <property type="entry name" value="Cell_adhesion_signaling"/>
</dbReference>
<dbReference type="GO" id="GO:0005886">
    <property type="term" value="C:plasma membrane"/>
    <property type="evidence" value="ECO:0007669"/>
    <property type="project" value="TreeGrafter"/>
</dbReference>
<keyword evidence="3 7" id="KW-0472">Membrane</keyword>
<feature type="transmembrane region" description="Helical" evidence="7">
    <location>
        <begin position="900"/>
        <end position="924"/>
    </location>
</feature>
<evidence type="ECO:0000259" key="8">
    <source>
        <dbReference type="PROSITE" id="PS50835"/>
    </source>
</evidence>
<evidence type="ECO:0000256" key="3">
    <source>
        <dbReference type="ARBA" id="ARBA00023136"/>
    </source>
</evidence>
<dbReference type="RefSeq" id="XP_028966735.1">
    <property type="nucleotide sequence ID" value="XM_029110902.1"/>
</dbReference>
<dbReference type="AlphaFoldDB" id="A0AAJ7WH37"/>
<dbReference type="PROSITE" id="PS50835">
    <property type="entry name" value="IG_LIKE"/>
    <property type="match status" value="7"/>
</dbReference>
<dbReference type="Gene3D" id="2.60.40.10">
    <property type="entry name" value="Immunoglobulins"/>
    <property type="match status" value="8"/>
</dbReference>
<keyword evidence="7" id="KW-0812">Transmembrane</keyword>
<proteinExistence type="predicted"/>
<name>A0AAJ7WH37_9ACAR</name>
<dbReference type="InterPro" id="IPR013098">
    <property type="entry name" value="Ig_I-set"/>
</dbReference>
<accession>A0AAJ7WH37</accession>
<dbReference type="GO" id="GO:0030154">
    <property type="term" value="P:cell differentiation"/>
    <property type="evidence" value="ECO:0007669"/>
    <property type="project" value="UniProtKB-ARBA"/>
</dbReference>
<dbReference type="GO" id="GO:0009653">
    <property type="term" value="P:anatomical structure morphogenesis"/>
    <property type="evidence" value="ECO:0007669"/>
    <property type="project" value="UniProtKB-ARBA"/>
</dbReference>
<dbReference type="KEGG" id="goe:100901486"/>
<evidence type="ECO:0000313" key="10">
    <source>
        <dbReference type="Proteomes" id="UP000694867"/>
    </source>
</evidence>
<dbReference type="GO" id="GO:0050839">
    <property type="term" value="F:cell adhesion molecule binding"/>
    <property type="evidence" value="ECO:0007669"/>
    <property type="project" value="TreeGrafter"/>
</dbReference>
<dbReference type="GO" id="GO:0005911">
    <property type="term" value="C:cell-cell junction"/>
    <property type="evidence" value="ECO:0007669"/>
    <property type="project" value="TreeGrafter"/>
</dbReference>
<feature type="domain" description="Ig-like" evidence="8">
    <location>
        <begin position="115"/>
        <end position="205"/>
    </location>
</feature>
<evidence type="ECO:0000313" key="11">
    <source>
        <dbReference type="RefSeq" id="XP_028966735.1"/>
    </source>
</evidence>
<keyword evidence="5" id="KW-0325">Glycoprotein</keyword>
<dbReference type="PROSITE" id="PS50853">
    <property type="entry name" value="FN3"/>
    <property type="match status" value="1"/>
</dbReference>
<dbReference type="InterPro" id="IPR036179">
    <property type="entry name" value="Ig-like_dom_sf"/>
</dbReference>
<reference evidence="11" key="1">
    <citation type="submission" date="2025-08" db="UniProtKB">
        <authorList>
            <consortium name="RefSeq"/>
        </authorList>
    </citation>
    <scope>IDENTIFICATION</scope>
</reference>
<dbReference type="GeneID" id="100901486"/>
<dbReference type="InterPro" id="IPR036116">
    <property type="entry name" value="FN3_sf"/>
</dbReference>
<dbReference type="InterPro" id="IPR007110">
    <property type="entry name" value="Ig-like_dom"/>
</dbReference>
<keyword evidence="10" id="KW-1185">Reference proteome</keyword>
<evidence type="ECO:0000256" key="7">
    <source>
        <dbReference type="SAM" id="Phobius"/>
    </source>
</evidence>
<feature type="domain" description="Ig-like" evidence="8">
    <location>
        <begin position="392"/>
        <end position="476"/>
    </location>
</feature>
<dbReference type="PANTHER" id="PTHR11640:SF134">
    <property type="entry name" value="ECHINOID, ISOFORM A-RELATED"/>
    <property type="match status" value="1"/>
</dbReference>
<feature type="domain" description="Ig-like" evidence="8">
    <location>
        <begin position="1"/>
        <end position="107"/>
    </location>
</feature>
<evidence type="ECO:0000256" key="4">
    <source>
        <dbReference type="ARBA" id="ARBA00023157"/>
    </source>
</evidence>
<evidence type="ECO:0000256" key="2">
    <source>
        <dbReference type="ARBA" id="ARBA00022737"/>
    </source>
</evidence>
<dbReference type="PANTHER" id="PTHR11640">
    <property type="entry name" value="NEPHRIN"/>
    <property type="match status" value="1"/>
</dbReference>
<feature type="domain" description="Ig-like" evidence="8">
    <location>
        <begin position="588"/>
        <end position="679"/>
    </location>
</feature>
<dbReference type="InterPro" id="IPR003598">
    <property type="entry name" value="Ig_sub2"/>
</dbReference>
<dbReference type="SUPFAM" id="SSF48726">
    <property type="entry name" value="Immunoglobulin"/>
    <property type="match status" value="6"/>
</dbReference>
<protein>
    <submittedName>
        <fullName evidence="11">Hemicentin-1</fullName>
    </submittedName>
</protein>
<gene>
    <name evidence="11" type="primary">LOC100901486</name>
</gene>
<evidence type="ECO:0000259" key="9">
    <source>
        <dbReference type="PROSITE" id="PS50853"/>
    </source>
</evidence>
<comment type="subcellular location">
    <subcellularLocation>
        <location evidence="1">Membrane</location>
        <topology evidence="1">Single-pass type I membrane protein</topology>
    </subcellularLocation>
</comment>
<dbReference type="SMART" id="SM00060">
    <property type="entry name" value="FN3"/>
    <property type="match status" value="1"/>
</dbReference>